<dbReference type="HAMAP" id="MF_00135">
    <property type="entry name" value="PRAI"/>
    <property type="match status" value="1"/>
</dbReference>
<evidence type="ECO:0000256" key="1">
    <source>
        <dbReference type="ARBA" id="ARBA00001164"/>
    </source>
</evidence>
<evidence type="ECO:0000256" key="9">
    <source>
        <dbReference type="HAMAP-Rule" id="MF_00135"/>
    </source>
</evidence>
<dbReference type="GO" id="GO:0016853">
    <property type="term" value="F:isomerase activity"/>
    <property type="evidence" value="ECO:0007669"/>
    <property type="project" value="UniProtKB-KW"/>
</dbReference>
<evidence type="ECO:0000256" key="3">
    <source>
        <dbReference type="ARBA" id="ARBA00012572"/>
    </source>
</evidence>
<accession>A0ABY5SEJ9</accession>
<evidence type="ECO:0000256" key="5">
    <source>
        <dbReference type="ARBA" id="ARBA00022605"/>
    </source>
</evidence>
<dbReference type="Proteomes" id="UP001057877">
    <property type="component" value="Chromosome"/>
</dbReference>
<evidence type="ECO:0000256" key="2">
    <source>
        <dbReference type="ARBA" id="ARBA00004664"/>
    </source>
</evidence>
<keyword evidence="6 9" id="KW-0822">Tryptophan biosynthesis</keyword>
<feature type="domain" description="N-(5'phosphoribosyl) anthranilate isomerase (PRAI)" evidence="10">
    <location>
        <begin position="10"/>
        <end position="223"/>
    </location>
</feature>
<dbReference type="InterPro" id="IPR044643">
    <property type="entry name" value="TrpF_fam"/>
</dbReference>
<dbReference type="RefSeq" id="WP_258388457.1">
    <property type="nucleotide sequence ID" value="NZ_CP091430.1"/>
</dbReference>
<proteinExistence type="inferred from homology"/>
<keyword evidence="12" id="KW-1185">Reference proteome</keyword>
<dbReference type="Gene3D" id="3.20.20.70">
    <property type="entry name" value="Aldolase class I"/>
    <property type="match status" value="1"/>
</dbReference>
<reference evidence="11" key="1">
    <citation type="submission" date="2022-01" db="EMBL/GenBank/DDBJ databases">
        <title>Paenibacillus spongiae sp. nov., isolated from marine sponge.</title>
        <authorList>
            <person name="Li Z."/>
            <person name="Zhang M."/>
        </authorList>
    </citation>
    <scope>NUCLEOTIDE SEQUENCE</scope>
    <source>
        <strain evidence="11">PHS-Z3</strain>
    </source>
</reference>
<dbReference type="EMBL" id="CP091430">
    <property type="protein sequence ID" value="UVI32402.1"/>
    <property type="molecule type" value="Genomic_DNA"/>
</dbReference>
<comment type="similarity">
    <text evidence="9">Belongs to the TrpF family.</text>
</comment>
<evidence type="ECO:0000256" key="8">
    <source>
        <dbReference type="ARBA" id="ARBA00023235"/>
    </source>
</evidence>
<dbReference type="EC" id="5.3.1.24" evidence="3 9"/>
<keyword evidence="8 9" id="KW-0413">Isomerase</keyword>
<name>A0ABY5SEJ9_9BACL</name>
<evidence type="ECO:0000313" key="11">
    <source>
        <dbReference type="EMBL" id="UVI32402.1"/>
    </source>
</evidence>
<evidence type="ECO:0000256" key="4">
    <source>
        <dbReference type="ARBA" id="ARBA00022272"/>
    </source>
</evidence>
<keyword evidence="7 9" id="KW-0057">Aromatic amino acid biosynthesis</keyword>
<dbReference type="CDD" id="cd00405">
    <property type="entry name" value="PRAI"/>
    <property type="match status" value="1"/>
</dbReference>
<keyword evidence="5 9" id="KW-0028">Amino-acid biosynthesis</keyword>
<dbReference type="InterPro" id="IPR011060">
    <property type="entry name" value="RibuloseP-bd_barrel"/>
</dbReference>
<dbReference type="Pfam" id="PF00697">
    <property type="entry name" value="PRAI"/>
    <property type="match status" value="1"/>
</dbReference>
<dbReference type="InterPro" id="IPR013785">
    <property type="entry name" value="Aldolase_TIM"/>
</dbReference>
<dbReference type="SUPFAM" id="SSF51366">
    <property type="entry name" value="Ribulose-phoshate binding barrel"/>
    <property type="match status" value="1"/>
</dbReference>
<dbReference type="PANTHER" id="PTHR42894">
    <property type="entry name" value="N-(5'-PHOSPHORIBOSYL)ANTHRANILATE ISOMERASE"/>
    <property type="match status" value="1"/>
</dbReference>
<dbReference type="InterPro" id="IPR001240">
    <property type="entry name" value="PRAI_dom"/>
</dbReference>
<protein>
    <recommendedName>
        <fullName evidence="4 9">N-(5'-phosphoribosyl)anthranilate isomerase</fullName>
        <shortName evidence="9">PRAI</shortName>
        <ecNumber evidence="3 9">5.3.1.24</ecNumber>
    </recommendedName>
</protein>
<sequence>MQKKRSDVRVKICGLQDIATIRAMDGLPVDEIGFVFAKSRRQVSPELAGSLIAEVKKLNTPSGRPPRTVGVFVGGGIGELRELLEHAPIDVIQLHGSESPELCKAIKLELGAEVWKVFSVSTDDNGDEAIDPSSRLNAYRGAVDAVLIDTAGGGTGKTFAWHVVGDYAKAAHAIGVPLYVAGGLSPDNVRELLDHHPADGVDVSSGVETDGTKDSEKINQFVKRVKRI</sequence>
<evidence type="ECO:0000256" key="6">
    <source>
        <dbReference type="ARBA" id="ARBA00022822"/>
    </source>
</evidence>
<organism evidence="11 12">
    <name type="scientific">Paenibacillus spongiae</name>
    <dbReference type="NCBI Taxonomy" id="2909671"/>
    <lineage>
        <taxon>Bacteria</taxon>
        <taxon>Bacillati</taxon>
        <taxon>Bacillota</taxon>
        <taxon>Bacilli</taxon>
        <taxon>Bacillales</taxon>
        <taxon>Paenibacillaceae</taxon>
        <taxon>Paenibacillus</taxon>
    </lineage>
</organism>
<dbReference type="PANTHER" id="PTHR42894:SF1">
    <property type="entry name" value="N-(5'-PHOSPHORIBOSYL)ANTHRANILATE ISOMERASE"/>
    <property type="match status" value="1"/>
</dbReference>
<comment type="pathway">
    <text evidence="2 9">Amino-acid biosynthesis; L-tryptophan biosynthesis; L-tryptophan from chorismate: step 3/5.</text>
</comment>
<evidence type="ECO:0000313" key="12">
    <source>
        <dbReference type="Proteomes" id="UP001057877"/>
    </source>
</evidence>
<comment type="catalytic activity">
    <reaction evidence="1 9">
        <text>N-(5-phospho-beta-D-ribosyl)anthranilate = 1-(2-carboxyphenylamino)-1-deoxy-D-ribulose 5-phosphate</text>
        <dbReference type="Rhea" id="RHEA:21540"/>
        <dbReference type="ChEBI" id="CHEBI:18277"/>
        <dbReference type="ChEBI" id="CHEBI:58613"/>
        <dbReference type="EC" id="5.3.1.24"/>
    </reaction>
</comment>
<evidence type="ECO:0000259" key="10">
    <source>
        <dbReference type="Pfam" id="PF00697"/>
    </source>
</evidence>
<evidence type="ECO:0000256" key="7">
    <source>
        <dbReference type="ARBA" id="ARBA00023141"/>
    </source>
</evidence>
<gene>
    <name evidence="9" type="primary">trpF</name>
    <name evidence="11" type="ORF">L1F29_11525</name>
</gene>